<dbReference type="Proteomes" id="UP000288805">
    <property type="component" value="Unassembled WGS sequence"/>
</dbReference>
<accession>A0A438H1Y2</accession>
<protein>
    <submittedName>
        <fullName evidence="1">Uncharacterized protein</fullName>
    </submittedName>
</protein>
<gene>
    <name evidence="1" type="ORF">CK203_050465</name>
</gene>
<dbReference type="Gene3D" id="1.20.120.160">
    <property type="entry name" value="HPT domain"/>
    <property type="match status" value="1"/>
</dbReference>
<evidence type="ECO:0000313" key="1">
    <source>
        <dbReference type="EMBL" id="RVW78495.1"/>
    </source>
</evidence>
<organism evidence="1 2">
    <name type="scientific">Vitis vinifera</name>
    <name type="common">Grape</name>
    <dbReference type="NCBI Taxonomy" id="29760"/>
    <lineage>
        <taxon>Eukaryota</taxon>
        <taxon>Viridiplantae</taxon>
        <taxon>Streptophyta</taxon>
        <taxon>Embryophyta</taxon>
        <taxon>Tracheophyta</taxon>
        <taxon>Spermatophyta</taxon>
        <taxon>Magnoliopsida</taxon>
        <taxon>eudicotyledons</taxon>
        <taxon>Gunneridae</taxon>
        <taxon>Pentapetalae</taxon>
        <taxon>rosids</taxon>
        <taxon>Vitales</taxon>
        <taxon>Vitaceae</taxon>
        <taxon>Viteae</taxon>
        <taxon>Vitis</taxon>
    </lineage>
</organism>
<sequence>MSVDGGIFFSEIFPATKQSFNRKCYSMIFSIADKTELNMDIARHQARINQLVREMLVEASDSMSFFHPSWKFWFIFIRFGFELCFLDVVEGLLNGQFQLVQTIRAAGDCQLVAKMILVYCTLIGKNIRAIANYLTKPNVNYAGAAVHAGHLGIRSCSIGAQSILHACCLFVQACAYGSKERLIPIGKDVLKWRC</sequence>
<dbReference type="AlphaFoldDB" id="A0A438H1Y2"/>
<dbReference type="SUPFAM" id="SSF47226">
    <property type="entry name" value="Histidine-containing phosphotransfer domain, HPT domain"/>
    <property type="match status" value="1"/>
</dbReference>
<dbReference type="EMBL" id="QGNW01000295">
    <property type="protein sequence ID" value="RVW78495.1"/>
    <property type="molecule type" value="Genomic_DNA"/>
</dbReference>
<dbReference type="InterPro" id="IPR036641">
    <property type="entry name" value="HPT_dom_sf"/>
</dbReference>
<name>A0A438H1Y2_VITVI</name>
<reference evidence="1 2" key="1">
    <citation type="journal article" date="2018" name="PLoS Genet.">
        <title>Population sequencing reveals clonal diversity and ancestral inbreeding in the grapevine cultivar Chardonnay.</title>
        <authorList>
            <person name="Roach M.J."/>
            <person name="Johnson D.L."/>
            <person name="Bohlmann J."/>
            <person name="van Vuuren H.J."/>
            <person name="Jones S.J."/>
            <person name="Pretorius I.S."/>
            <person name="Schmidt S.A."/>
            <person name="Borneman A.R."/>
        </authorList>
    </citation>
    <scope>NUCLEOTIDE SEQUENCE [LARGE SCALE GENOMIC DNA]</scope>
    <source>
        <strain evidence="2">cv. Chardonnay</strain>
        <tissue evidence="1">Leaf</tissue>
    </source>
</reference>
<proteinExistence type="predicted"/>
<dbReference type="GO" id="GO:0000160">
    <property type="term" value="P:phosphorelay signal transduction system"/>
    <property type="evidence" value="ECO:0007669"/>
    <property type="project" value="InterPro"/>
</dbReference>
<evidence type="ECO:0000313" key="2">
    <source>
        <dbReference type="Proteomes" id="UP000288805"/>
    </source>
</evidence>
<comment type="caution">
    <text evidence="1">The sequence shown here is derived from an EMBL/GenBank/DDBJ whole genome shotgun (WGS) entry which is preliminary data.</text>
</comment>